<feature type="non-terminal residue" evidence="1">
    <location>
        <position position="54"/>
    </location>
</feature>
<protein>
    <submittedName>
        <fullName evidence="1">Uncharacterized protein</fullName>
    </submittedName>
</protein>
<sequence length="54" mass="5911">MFALMEHGVGVKHGHVGSMGVWCKVEGLGLGSEPRWNVAQRDSWMVVVTFGKLV</sequence>
<comment type="caution">
    <text evidence="1">The sequence shown here is derived from an EMBL/GenBank/DDBJ whole genome shotgun (WGS) entry which is preliminary data.</text>
</comment>
<dbReference type="EMBL" id="JASCZI010061588">
    <property type="protein sequence ID" value="MED6139077.1"/>
    <property type="molecule type" value="Genomic_DNA"/>
</dbReference>
<gene>
    <name evidence="1" type="ORF">PIB30_080483</name>
</gene>
<evidence type="ECO:0000313" key="1">
    <source>
        <dbReference type="EMBL" id="MED6139077.1"/>
    </source>
</evidence>
<name>A0ABU6SRW2_9FABA</name>
<dbReference type="Proteomes" id="UP001341840">
    <property type="component" value="Unassembled WGS sequence"/>
</dbReference>
<keyword evidence="2" id="KW-1185">Reference proteome</keyword>
<organism evidence="1 2">
    <name type="scientific">Stylosanthes scabra</name>
    <dbReference type="NCBI Taxonomy" id="79078"/>
    <lineage>
        <taxon>Eukaryota</taxon>
        <taxon>Viridiplantae</taxon>
        <taxon>Streptophyta</taxon>
        <taxon>Embryophyta</taxon>
        <taxon>Tracheophyta</taxon>
        <taxon>Spermatophyta</taxon>
        <taxon>Magnoliopsida</taxon>
        <taxon>eudicotyledons</taxon>
        <taxon>Gunneridae</taxon>
        <taxon>Pentapetalae</taxon>
        <taxon>rosids</taxon>
        <taxon>fabids</taxon>
        <taxon>Fabales</taxon>
        <taxon>Fabaceae</taxon>
        <taxon>Papilionoideae</taxon>
        <taxon>50 kb inversion clade</taxon>
        <taxon>dalbergioids sensu lato</taxon>
        <taxon>Dalbergieae</taxon>
        <taxon>Pterocarpus clade</taxon>
        <taxon>Stylosanthes</taxon>
    </lineage>
</organism>
<reference evidence="1 2" key="1">
    <citation type="journal article" date="2023" name="Plants (Basel)">
        <title>Bridging the Gap: Combining Genomics and Transcriptomics Approaches to Understand Stylosanthes scabra, an Orphan Legume from the Brazilian Caatinga.</title>
        <authorList>
            <person name="Ferreira-Neto J.R.C."/>
            <person name="da Silva M.D."/>
            <person name="Binneck E."/>
            <person name="de Melo N.F."/>
            <person name="da Silva R.H."/>
            <person name="de Melo A.L.T.M."/>
            <person name="Pandolfi V."/>
            <person name="Bustamante F.O."/>
            <person name="Brasileiro-Vidal A.C."/>
            <person name="Benko-Iseppon A.M."/>
        </authorList>
    </citation>
    <scope>NUCLEOTIDE SEQUENCE [LARGE SCALE GENOMIC DNA]</scope>
    <source>
        <tissue evidence="1">Leaves</tissue>
    </source>
</reference>
<accession>A0ABU6SRW2</accession>
<evidence type="ECO:0000313" key="2">
    <source>
        <dbReference type="Proteomes" id="UP001341840"/>
    </source>
</evidence>
<proteinExistence type="predicted"/>